<keyword evidence="3" id="KW-0479">Metal-binding</keyword>
<dbReference type="InterPro" id="IPR050246">
    <property type="entry name" value="Class_II_FBP_aldolase"/>
</dbReference>
<dbReference type="Proteomes" id="UP000215694">
    <property type="component" value="Unassembled WGS sequence"/>
</dbReference>
<comment type="cofactor">
    <cofactor evidence="3">
        <name>Zn(2+)</name>
        <dbReference type="ChEBI" id="CHEBI:29105"/>
    </cofactor>
    <text evidence="3">Binds 2 Zn(2+) ions per subunit. One is catalytic and the other provides a structural contribution.</text>
</comment>
<comment type="caution">
    <text evidence="4">The sequence shown here is derived from an EMBL/GenBank/DDBJ whole genome shotgun (WGS) entry which is preliminary data.</text>
</comment>
<gene>
    <name evidence="4" type="ORF">CHL78_007170</name>
</gene>
<organism evidence="4 5">
    <name type="scientific">Romboutsia weinsteinii</name>
    <dbReference type="NCBI Taxonomy" id="2020949"/>
    <lineage>
        <taxon>Bacteria</taxon>
        <taxon>Bacillati</taxon>
        <taxon>Bacillota</taxon>
        <taxon>Clostridia</taxon>
        <taxon>Peptostreptococcales</taxon>
        <taxon>Peptostreptococcaceae</taxon>
        <taxon>Romboutsia</taxon>
    </lineage>
</organism>
<dbReference type="PROSITE" id="PS00806">
    <property type="entry name" value="ALDOLASE_CLASS_II_2"/>
    <property type="match status" value="1"/>
</dbReference>
<dbReference type="GO" id="GO:0016832">
    <property type="term" value="F:aldehyde-lyase activity"/>
    <property type="evidence" value="ECO:0007669"/>
    <property type="project" value="InterPro"/>
</dbReference>
<dbReference type="PANTHER" id="PTHR30304">
    <property type="entry name" value="D-TAGATOSE-1,6-BISPHOSPHATE ALDOLASE"/>
    <property type="match status" value="1"/>
</dbReference>
<accession>A0A371J5P6</accession>
<dbReference type="EMBL" id="NOJY02000009">
    <property type="protein sequence ID" value="RDY28075.1"/>
    <property type="molecule type" value="Genomic_DNA"/>
</dbReference>
<dbReference type="Gene3D" id="3.20.20.70">
    <property type="entry name" value="Aldolase class I"/>
    <property type="match status" value="1"/>
</dbReference>
<feature type="binding site" evidence="3">
    <location>
        <position position="83"/>
    </location>
    <ligand>
        <name>Zn(2+)</name>
        <dbReference type="ChEBI" id="CHEBI:29105"/>
        <label>1</label>
        <note>catalytic</note>
    </ligand>
</feature>
<dbReference type="NCBIfam" id="TIGR00167">
    <property type="entry name" value="cbbA"/>
    <property type="match status" value="1"/>
</dbReference>
<feature type="binding site" evidence="3">
    <location>
        <position position="104"/>
    </location>
    <ligand>
        <name>Zn(2+)</name>
        <dbReference type="ChEBI" id="CHEBI:29105"/>
        <label>2</label>
    </ligand>
</feature>
<reference evidence="4 5" key="1">
    <citation type="journal article" date="2017" name="Genome Announc.">
        <title>Draft Genome Sequence of Romboutsia weinsteinii sp. nov. Strain CCRI-19649(T) Isolated from Surface Water.</title>
        <authorList>
            <person name="Maheux A.F."/>
            <person name="Boudreau D.K."/>
            <person name="Berube E."/>
            <person name="Boissinot M."/>
            <person name="Cantin P."/>
            <person name="Raymond F."/>
            <person name="Corbeil J."/>
            <person name="Omar R.F."/>
            <person name="Bergeron M.G."/>
        </authorList>
    </citation>
    <scope>NUCLEOTIDE SEQUENCE [LARGE SCALE GENOMIC DNA]</scope>
    <source>
        <strain evidence="4 5">CCRI-19649</strain>
    </source>
</reference>
<feature type="active site" description="Proton donor" evidence="1">
    <location>
        <position position="82"/>
    </location>
</feature>
<dbReference type="Pfam" id="PF01116">
    <property type="entry name" value="F_bP_aldolase"/>
    <property type="match status" value="1"/>
</dbReference>
<feature type="binding site" evidence="3">
    <location>
        <position position="134"/>
    </location>
    <ligand>
        <name>Zn(2+)</name>
        <dbReference type="ChEBI" id="CHEBI:29105"/>
        <label>2</label>
    </ligand>
</feature>
<keyword evidence="5" id="KW-1185">Reference proteome</keyword>
<dbReference type="RefSeq" id="WP_094367771.1">
    <property type="nucleotide sequence ID" value="NZ_NOJY02000009.1"/>
</dbReference>
<feature type="binding site" evidence="2">
    <location>
        <begin position="228"/>
        <end position="231"/>
    </location>
    <ligand>
        <name>dihydroxyacetone phosphate</name>
        <dbReference type="ChEBI" id="CHEBI:57642"/>
    </ligand>
</feature>
<dbReference type="SUPFAM" id="SSF51569">
    <property type="entry name" value="Aldolase"/>
    <property type="match status" value="1"/>
</dbReference>
<dbReference type="PANTHER" id="PTHR30304:SF0">
    <property type="entry name" value="D-TAGATOSE-1,6-BISPHOSPHATE ALDOLASE SUBUNIT GATY-RELATED"/>
    <property type="match status" value="1"/>
</dbReference>
<protein>
    <submittedName>
        <fullName evidence="4">Class II aldolase</fullName>
    </submittedName>
</protein>
<dbReference type="PIRSF" id="PIRSF001359">
    <property type="entry name" value="F_bP_aldolase_II"/>
    <property type="match status" value="1"/>
</dbReference>
<proteinExistence type="predicted"/>
<evidence type="ECO:0000313" key="4">
    <source>
        <dbReference type="EMBL" id="RDY28075.1"/>
    </source>
</evidence>
<dbReference type="GO" id="GO:0008270">
    <property type="term" value="F:zinc ion binding"/>
    <property type="evidence" value="ECO:0007669"/>
    <property type="project" value="InterPro"/>
</dbReference>
<keyword evidence="3" id="KW-0862">Zinc</keyword>
<dbReference type="NCBIfam" id="NF005288">
    <property type="entry name" value="PRK06806.1"/>
    <property type="match status" value="1"/>
</dbReference>
<dbReference type="GO" id="GO:0005975">
    <property type="term" value="P:carbohydrate metabolic process"/>
    <property type="evidence" value="ECO:0007669"/>
    <property type="project" value="InterPro"/>
</dbReference>
<dbReference type="OrthoDB" id="9803995at2"/>
<name>A0A371J5P6_9FIRM</name>
<dbReference type="InterPro" id="IPR013785">
    <property type="entry name" value="Aldolase_TIM"/>
</dbReference>
<evidence type="ECO:0000256" key="2">
    <source>
        <dbReference type="PIRSR" id="PIRSR001359-2"/>
    </source>
</evidence>
<feature type="binding site" evidence="2">
    <location>
        <begin position="207"/>
        <end position="209"/>
    </location>
    <ligand>
        <name>dihydroxyacetone phosphate</name>
        <dbReference type="ChEBI" id="CHEBI:57642"/>
    </ligand>
</feature>
<sequence>MALVNMKKLLHDAKQGEYAVGAFNMANMETVMGAIKAAEDLNSPIILQIAEARLNYSPIELIGPIMIEAAKNSRVDVAVNFDHGLTLENIKKALDLGFTSVMIDGSKLPLEENIDLTKKVIEEAKRNGASVEAEVGRVGGSEDGSENINIAYTELEDARKFVDDTDVNFLAVAIGNAHGVYSGEPNLNFEVLKNISKEIEKPLVLHGGTGISEEDFRKSVKYGISKINIATSTFNSVSDSVKETYNNNNNINYFDISSAQAVGAYNNVYKHIKVFQSENKC</sequence>
<evidence type="ECO:0000256" key="1">
    <source>
        <dbReference type="PIRSR" id="PIRSR001359-1"/>
    </source>
</evidence>
<feature type="binding site" evidence="2">
    <location>
        <position position="179"/>
    </location>
    <ligand>
        <name>dihydroxyacetone phosphate</name>
        <dbReference type="ChEBI" id="CHEBI:57642"/>
    </ligand>
</feature>
<dbReference type="InterPro" id="IPR000771">
    <property type="entry name" value="FBA_II"/>
</dbReference>
<feature type="binding site" evidence="3">
    <location>
        <position position="178"/>
    </location>
    <ligand>
        <name>Zn(2+)</name>
        <dbReference type="ChEBI" id="CHEBI:29105"/>
        <label>1</label>
        <note>catalytic</note>
    </ligand>
</feature>
<evidence type="ECO:0000313" key="5">
    <source>
        <dbReference type="Proteomes" id="UP000215694"/>
    </source>
</evidence>
<dbReference type="AlphaFoldDB" id="A0A371J5P6"/>
<dbReference type="CDD" id="cd00947">
    <property type="entry name" value="TBP_aldolase_IIB"/>
    <property type="match status" value="1"/>
</dbReference>
<feature type="binding site" evidence="3">
    <location>
        <position position="206"/>
    </location>
    <ligand>
        <name>Zn(2+)</name>
        <dbReference type="ChEBI" id="CHEBI:29105"/>
        <label>1</label>
        <note>catalytic</note>
    </ligand>
</feature>
<evidence type="ECO:0000256" key="3">
    <source>
        <dbReference type="PIRSR" id="PIRSR001359-3"/>
    </source>
</evidence>